<dbReference type="GO" id="GO:0016787">
    <property type="term" value="F:hydrolase activity"/>
    <property type="evidence" value="ECO:0007669"/>
    <property type="project" value="UniProtKB-KW"/>
</dbReference>
<dbReference type="SUPFAM" id="SSF53474">
    <property type="entry name" value="alpha/beta-Hydrolases"/>
    <property type="match status" value="1"/>
</dbReference>
<dbReference type="InterPro" id="IPR000073">
    <property type="entry name" value="AB_hydrolase_1"/>
</dbReference>
<dbReference type="InterPro" id="IPR050228">
    <property type="entry name" value="Carboxylesterase_BioH"/>
</dbReference>
<sequence>MGVANVNGTSLYYETHGAGRPLVFLHGWGTSGRVWDAQAADLSRDHHVITVDWRGCGRSERAATGYTIADVTHDTLGFLDALELKAPVLIGSSIAGAFVLEAALAAPRRIGAVIPVDAGVHHFSAGVREAMAGLLADLRADRAGTLADFVPHWYRPGADRAVIDRTVRQLLDSTCLIDRLVADQADYDPRPRLGGLRVPVHFLHGELDTEVPLKVPRECAALIPGAGLTVIEGAGHMSQQDQPERFNTALRAALASMPERAA</sequence>
<keyword evidence="3" id="KW-1185">Reference proteome</keyword>
<dbReference type="RefSeq" id="WP_328775077.1">
    <property type="nucleotide sequence ID" value="NZ_CP108057.1"/>
</dbReference>
<dbReference type="EMBL" id="CP108057">
    <property type="protein sequence ID" value="WUO44729.1"/>
    <property type="molecule type" value="Genomic_DNA"/>
</dbReference>
<accession>A0ABZ1RFC9</accession>
<evidence type="ECO:0000313" key="2">
    <source>
        <dbReference type="EMBL" id="WUO44729.1"/>
    </source>
</evidence>
<feature type="domain" description="AB hydrolase-1" evidence="1">
    <location>
        <begin position="21"/>
        <end position="240"/>
    </location>
</feature>
<dbReference type="PANTHER" id="PTHR43194">
    <property type="entry name" value="HYDROLASE ALPHA/BETA FOLD FAMILY"/>
    <property type="match status" value="1"/>
</dbReference>
<dbReference type="InterPro" id="IPR029058">
    <property type="entry name" value="AB_hydrolase_fold"/>
</dbReference>
<dbReference type="Proteomes" id="UP001432075">
    <property type="component" value="Chromosome"/>
</dbReference>
<gene>
    <name evidence="2" type="ORF">OHU17_02335</name>
</gene>
<evidence type="ECO:0000259" key="1">
    <source>
        <dbReference type="Pfam" id="PF00561"/>
    </source>
</evidence>
<evidence type="ECO:0000313" key="3">
    <source>
        <dbReference type="Proteomes" id="UP001432075"/>
    </source>
</evidence>
<keyword evidence="2" id="KW-0378">Hydrolase</keyword>
<dbReference type="PRINTS" id="PR00111">
    <property type="entry name" value="ABHYDROLASE"/>
</dbReference>
<protein>
    <submittedName>
        <fullName evidence="2">Alpha/beta hydrolase</fullName>
    </submittedName>
</protein>
<dbReference type="PANTHER" id="PTHR43194:SF5">
    <property type="entry name" value="PIMELOYL-[ACYL-CARRIER PROTEIN] METHYL ESTER ESTERASE"/>
    <property type="match status" value="1"/>
</dbReference>
<reference evidence="2" key="1">
    <citation type="submission" date="2022-10" db="EMBL/GenBank/DDBJ databases">
        <title>The complete genomes of actinobacterial strains from the NBC collection.</title>
        <authorList>
            <person name="Joergensen T.S."/>
            <person name="Alvarez Arevalo M."/>
            <person name="Sterndorff E.B."/>
            <person name="Faurdal D."/>
            <person name="Vuksanovic O."/>
            <person name="Mourched A.-S."/>
            <person name="Charusanti P."/>
            <person name="Shaw S."/>
            <person name="Blin K."/>
            <person name="Weber T."/>
        </authorList>
    </citation>
    <scope>NUCLEOTIDE SEQUENCE</scope>
    <source>
        <strain evidence="2">NBC_00283</strain>
    </source>
</reference>
<name>A0ABZ1RFC9_9ACTN</name>
<organism evidence="2 3">
    <name type="scientific">Streptomyces goshikiensis</name>
    <dbReference type="NCBI Taxonomy" id="1942"/>
    <lineage>
        <taxon>Bacteria</taxon>
        <taxon>Bacillati</taxon>
        <taxon>Actinomycetota</taxon>
        <taxon>Actinomycetes</taxon>
        <taxon>Kitasatosporales</taxon>
        <taxon>Streptomycetaceae</taxon>
        <taxon>Streptomyces</taxon>
    </lineage>
</organism>
<proteinExistence type="predicted"/>
<dbReference type="Gene3D" id="3.40.50.1820">
    <property type="entry name" value="alpha/beta hydrolase"/>
    <property type="match status" value="1"/>
</dbReference>
<dbReference type="Pfam" id="PF00561">
    <property type="entry name" value="Abhydrolase_1"/>
    <property type="match status" value="1"/>
</dbReference>